<dbReference type="Pfam" id="PF23598">
    <property type="entry name" value="LRR_14"/>
    <property type="match status" value="1"/>
</dbReference>
<evidence type="ECO:0000256" key="14">
    <source>
        <dbReference type="ARBA" id="ARBA00022840"/>
    </source>
</evidence>
<dbReference type="InterPro" id="IPR008271">
    <property type="entry name" value="Ser/Thr_kinase_AS"/>
</dbReference>
<dbReference type="Pfam" id="PF11721">
    <property type="entry name" value="Malectin"/>
    <property type="match status" value="1"/>
</dbReference>
<dbReference type="FunFam" id="2.60.120.430:FF:000004">
    <property type="entry name" value="Putative leucine-rich repeat receptor-like serine/threonine-protein kinase"/>
    <property type="match status" value="1"/>
</dbReference>
<dbReference type="SMART" id="SM00220">
    <property type="entry name" value="S_TKc"/>
    <property type="match status" value="1"/>
</dbReference>
<evidence type="ECO:0000256" key="22">
    <source>
        <dbReference type="SAM" id="Phobius"/>
    </source>
</evidence>
<dbReference type="InterPro" id="IPR051824">
    <property type="entry name" value="LRR_Rcpt-Like_S/T_Kinase"/>
</dbReference>
<evidence type="ECO:0000256" key="8">
    <source>
        <dbReference type="ARBA" id="ARBA00022679"/>
    </source>
</evidence>
<dbReference type="FunFam" id="3.30.200.20:FF:000217">
    <property type="entry name" value="probable LRR receptor-like serine/threonine-protein kinase At1g53430"/>
    <property type="match status" value="1"/>
</dbReference>
<dbReference type="PANTHER" id="PTHR48006">
    <property type="entry name" value="LEUCINE-RICH REPEAT-CONTAINING PROTEIN DDB_G0281931-RELATED"/>
    <property type="match status" value="1"/>
</dbReference>
<keyword evidence="13 24" id="KW-0418">Kinase</keyword>
<evidence type="ECO:0000259" key="23">
    <source>
        <dbReference type="PROSITE" id="PS50011"/>
    </source>
</evidence>
<evidence type="ECO:0000256" key="3">
    <source>
        <dbReference type="ARBA" id="ARBA00012513"/>
    </source>
</evidence>
<dbReference type="PROSITE" id="PS50011">
    <property type="entry name" value="PROTEIN_KINASE_DOM"/>
    <property type="match status" value="1"/>
</dbReference>
<protein>
    <recommendedName>
        <fullName evidence="3">non-specific serine/threonine protein kinase</fullName>
        <ecNumber evidence="3">2.7.11.1</ecNumber>
    </recommendedName>
</protein>
<sequence length="1040" mass="115215">MDLRTLRVRVRIRVLVLVFVLGLLFFNLFFGFGCHAQPLPEQEVSSLRAISAQLKILKWKVDHNSCNDPNSSFVSEVSCTCSVDSCSVYSIRIKRQNLRGHLPAAFANLSGLTVLDLTGNFISGPIPADFGRLPLRHLSLSGNQLSDQIPPEIGDIASLEELVLENNQLGGTLPESLGKLSRLRRLLLSANYFTGPIPESYGNLRNLTDFWIDGNGVSGKLPEFIGNWTNIKKLYMQGTSMETPIPDAISKLKSLEELGITDLKGLPTSFPDLTQLTSLRRLFLRNCLIHDRIPDYMGQSFNNLEILDLSCNRLSGPIPETFGKLVHQSTEYMFMGNNSLSGQVPDWIMTSGRNIDLSYNNFTRSSVPNYCRQYDVNLVSSYSTIKNGNQKQEDDWCLRKNLPCPKEARYDSLFINCGGKSMNFTGNEYEGDTMGNSAQSSSFDFSKGNWGYSSTGLFLGNEGLPYTVTNTSPISATGVYETARVAPVSLKYYGFCLRKGSYNVKLHFAEIMFTTAHQDFSESGRRIFDISIQGKLIQTDFNLTMKAGGVGKSYILEETDIQVNKEGTLEIHLYWAGKGTNAIPERGVYGPLISAITVTSDADSKDPSTPSKPPISEADHVPLSAGAIVGILAAEAFFIILVLGILWWRGCLGWKITRPKDWEGLSLQIGSFTLKQITTATNNFDSSNKIGEGGFGPVYKGILPDGTVIAVKKLSSKSNQGKREFVNEIGTISSLQHPYLVKLYGCCTERDQLLLVYDYVQNNSLARALFGPKECQLELNWPTRLQICIGIAKGLAFLHEESGLKIVHRDIKGTNILLDENLTPKISDFGLAKLDEEENTHMTTRIAGTFGYMAPEYATRGHLTDKADVYSFGIVALEIVSGRSNTLYRSKEKCLYLLDWALVVKDQGNLLELVDPRLGSNFDPGEAMAMINIALLCTNVSFSARPTMSSVVSMLEGKAAVEELTTNPNDLREEINAMWRLMQQNHKMIDNGCHYSKTPLVQQGNSWLPESTMIRLKKMVFGLWLPGGVLQKPSCLLLAS</sequence>
<dbReference type="GO" id="GO:0016020">
    <property type="term" value="C:membrane"/>
    <property type="evidence" value="ECO:0007669"/>
    <property type="project" value="UniProtKB-SubCell"/>
</dbReference>
<evidence type="ECO:0000256" key="12">
    <source>
        <dbReference type="ARBA" id="ARBA00022741"/>
    </source>
</evidence>
<evidence type="ECO:0000256" key="17">
    <source>
        <dbReference type="ARBA" id="ARBA00023170"/>
    </source>
</evidence>
<keyword evidence="16 22" id="KW-0472">Membrane</keyword>
<keyword evidence="17 24" id="KW-0675">Receptor</keyword>
<dbReference type="PROSITE" id="PS00108">
    <property type="entry name" value="PROTEIN_KINASE_ST"/>
    <property type="match status" value="1"/>
</dbReference>
<dbReference type="AlphaFoldDB" id="A0AAV6N676"/>
<reference evidence="24 25" key="1">
    <citation type="journal article" date="2021" name="Hortic Res">
        <title>The domestication of Cucurbita argyrosperma as revealed by the genome of its wild relative.</title>
        <authorList>
            <person name="Barrera-Redondo J."/>
            <person name="Sanchez-de la Vega G."/>
            <person name="Aguirre-Liguori J.A."/>
            <person name="Castellanos-Morales G."/>
            <person name="Gutierrez-Guerrero Y.T."/>
            <person name="Aguirre-Dugua X."/>
            <person name="Aguirre-Planter E."/>
            <person name="Tenaillon M.I."/>
            <person name="Lira-Saade R."/>
            <person name="Eguiarte L.E."/>
        </authorList>
    </citation>
    <scope>NUCLEOTIDE SEQUENCE [LARGE SCALE GENOMIC DNA]</scope>
    <source>
        <strain evidence="24">JBR-2021</strain>
    </source>
</reference>
<evidence type="ECO:0000256" key="5">
    <source>
        <dbReference type="ARBA" id="ARBA00022527"/>
    </source>
</evidence>
<feature type="domain" description="Protein kinase" evidence="23">
    <location>
        <begin position="684"/>
        <end position="961"/>
    </location>
</feature>
<keyword evidence="9 22" id="KW-0812">Transmembrane</keyword>
<gene>
    <name evidence="24" type="ORF">SDJN03_14117</name>
</gene>
<keyword evidence="15 22" id="KW-1133">Transmembrane helix</keyword>
<keyword evidence="8" id="KW-0808">Transferase</keyword>
<dbReference type="FunFam" id="1.10.510.10:FF:000044">
    <property type="entry name" value="Putative LRR receptor-like serine/threonine-protein kinase"/>
    <property type="match status" value="1"/>
</dbReference>
<proteinExistence type="inferred from homology"/>
<dbReference type="PANTHER" id="PTHR48006:SF60">
    <property type="entry name" value="PROTEIN KINASE DOMAIN-CONTAINING PROTEIN"/>
    <property type="match status" value="1"/>
</dbReference>
<evidence type="ECO:0000256" key="7">
    <source>
        <dbReference type="ARBA" id="ARBA00022614"/>
    </source>
</evidence>
<evidence type="ECO:0000313" key="25">
    <source>
        <dbReference type="Proteomes" id="UP000685013"/>
    </source>
</evidence>
<comment type="catalytic activity">
    <reaction evidence="20">
        <text>L-threonyl-[protein] + ATP = O-phospho-L-threonyl-[protein] + ADP + H(+)</text>
        <dbReference type="Rhea" id="RHEA:46608"/>
        <dbReference type="Rhea" id="RHEA-COMP:11060"/>
        <dbReference type="Rhea" id="RHEA-COMP:11605"/>
        <dbReference type="ChEBI" id="CHEBI:15378"/>
        <dbReference type="ChEBI" id="CHEBI:30013"/>
        <dbReference type="ChEBI" id="CHEBI:30616"/>
        <dbReference type="ChEBI" id="CHEBI:61977"/>
        <dbReference type="ChEBI" id="CHEBI:456216"/>
        <dbReference type="EC" id="2.7.11.1"/>
    </reaction>
</comment>
<dbReference type="EMBL" id="JAGKQH010000009">
    <property type="protein sequence ID" value="KAG6591771.1"/>
    <property type="molecule type" value="Genomic_DNA"/>
</dbReference>
<dbReference type="Proteomes" id="UP000685013">
    <property type="component" value="Chromosome 9"/>
</dbReference>
<evidence type="ECO:0000256" key="2">
    <source>
        <dbReference type="ARBA" id="ARBA00004479"/>
    </source>
</evidence>
<dbReference type="CDD" id="cd14066">
    <property type="entry name" value="STKc_IRAK"/>
    <property type="match status" value="1"/>
</dbReference>
<keyword evidence="4" id="KW-0964">Secreted</keyword>
<keyword evidence="4" id="KW-0134">Cell wall</keyword>
<evidence type="ECO:0000256" key="15">
    <source>
        <dbReference type="ARBA" id="ARBA00022989"/>
    </source>
</evidence>
<accession>A0AAV6N676</accession>
<dbReference type="EC" id="2.7.11.1" evidence="3"/>
<name>A0AAV6N676_9ROSI</name>
<feature type="non-terminal residue" evidence="24">
    <location>
        <position position="1"/>
    </location>
</feature>
<dbReference type="InterPro" id="IPR055414">
    <property type="entry name" value="LRR_R13L4/SHOC2-like"/>
</dbReference>
<evidence type="ECO:0000256" key="21">
    <source>
        <dbReference type="ARBA" id="ARBA00048679"/>
    </source>
</evidence>
<evidence type="ECO:0000256" key="6">
    <source>
        <dbReference type="ARBA" id="ARBA00022553"/>
    </source>
</evidence>
<dbReference type="GO" id="GO:0004674">
    <property type="term" value="F:protein serine/threonine kinase activity"/>
    <property type="evidence" value="ECO:0007669"/>
    <property type="project" value="UniProtKB-KW"/>
</dbReference>
<keyword evidence="11" id="KW-0677">Repeat</keyword>
<feature type="transmembrane region" description="Helical" evidence="22">
    <location>
        <begin position="623"/>
        <end position="648"/>
    </location>
</feature>
<evidence type="ECO:0000256" key="10">
    <source>
        <dbReference type="ARBA" id="ARBA00022729"/>
    </source>
</evidence>
<comment type="similarity">
    <text evidence="19">Belongs to the polygalacturonase-inhibiting protein family.</text>
</comment>
<keyword evidence="12" id="KW-0547">Nucleotide-binding</keyword>
<keyword evidence="5" id="KW-0723">Serine/threonine-protein kinase</keyword>
<keyword evidence="6" id="KW-0597">Phosphoprotein</keyword>
<evidence type="ECO:0000313" key="24">
    <source>
        <dbReference type="EMBL" id="KAG6591771.1"/>
    </source>
</evidence>
<evidence type="ECO:0000256" key="1">
    <source>
        <dbReference type="ARBA" id="ARBA00004191"/>
    </source>
</evidence>
<evidence type="ECO:0000256" key="19">
    <source>
        <dbReference type="ARBA" id="ARBA00038043"/>
    </source>
</evidence>
<dbReference type="Pfam" id="PF07714">
    <property type="entry name" value="PK_Tyr_Ser-Thr"/>
    <property type="match status" value="1"/>
</dbReference>
<dbReference type="GO" id="GO:0005524">
    <property type="term" value="F:ATP binding"/>
    <property type="evidence" value="ECO:0007669"/>
    <property type="project" value="UniProtKB-KW"/>
</dbReference>
<dbReference type="PROSITE" id="PS51257">
    <property type="entry name" value="PROKAR_LIPOPROTEIN"/>
    <property type="match status" value="1"/>
</dbReference>
<dbReference type="InterPro" id="IPR000719">
    <property type="entry name" value="Prot_kinase_dom"/>
</dbReference>
<evidence type="ECO:0000256" key="9">
    <source>
        <dbReference type="ARBA" id="ARBA00022692"/>
    </source>
</evidence>
<evidence type="ECO:0000256" key="11">
    <source>
        <dbReference type="ARBA" id="ARBA00022737"/>
    </source>
</evidence>
<keyword evidence="18" id="KW-0325">Glycoprotein</keyword>
<organism evidence="24 25">
    <name type="scientific">Cucurbita argyrosperma subsp. sororia</name>
    <dbReference type="NCBI Taxonomy" id="37648"/>
    <lineage>
        <taxon>Eukaryota</taxon>
        <taxon>Viridiplantae</taxon>
        <taxon>Streptophyta</taxon>
        <taxon>Embryophyta</taxon>
        <taxon>Tracheophyta</taxon>
        <taxon>Spermatophyta</taxon>
        <taxon>Magnoliopsida</taxon>
        <taxon>eudicotyledons</taxon>
        <taxon>Gunneridae</taxon>
        <taxon>Pentapetalae</taxon>
        <taxon>rosids</taxon>
        <taxon>fabids</taxon>
        <taxon>Cucurbitales</taxon>
        <taxon>Cucurbitaceae</taxon>
        <taxon>Cucurbiteae</taxon>
        <taxon>Cucurbita</taxon>
    </lineage>
</organism>
<evidence type="ECO:0000256" key="13">
    <source>
        <dbReference type="ARBA" id="ARBA00022777"/>
    </source>
</evidence>
<evidence type="ECO:0000256" key="20">
    <source>
        <dbReference type="ARBA" id="ARBA00047899"/>
    </source>
</evidence>
<evidence type="ECO:0000256" key="16">
    <source>
        <dbReference type="ARBA" id="ARBA00023136"/>
    </source>
</evidence>
<dbReference type="InterPro" id="IPR021720">
    <property type="entry name" value="Malectin_dom"/>
</dbReference>
<keyword evidence="7" id="KW-0433">Leucine-rich repeat</keyword>
<dbReference type="FunFam" id="3.80.10.10:FF:000400">
    <property type="entry name" value="Nuclear pore complex protein NUP107"/>
    <property type="match status" value="1"/>
</dbReference>
<comment type="caution">
    <text evidence="24">The sequence shown here is derived from an EMBL/GenBank/DDBJ whole genome shotgun (WGS) entry which is preliminary data.</text>
</comment>
<comment type="catalytic activity">
    <reaction evidence="21">
        <text>L-seryl-[protein] + ATP = O-phospho-L-seryl-[protein] + ADP + H(+)</text>
        <dbReference type="Rhea" id="RHEA:17989"/>
        <dbReference type="Rhea" id="RHEA-COMP:9863"/>
        <dbReference type="Rhea" id="RHEA-COMP:11604"/>
        <dbReference type="ChEBI" id="CHEBI:15378"/>
        <dbReference type="ChEBI" id="CHEBI:29999"/>
        <dbReference type="ChEBI" id="CHEBI:30616"/>
        <dbReference type="ChEBI" id="CHEBI:83421"/>
        <dbReference type="ChEBI" id="CHEBI:456216"/>
        <dbReference type="EC" id="2.7.11.1"/>
    </reaction>
</comment>
<evidence type="ECO:0000256" key="18">
    <source>
        <dbReference type="ARBA" id="ARBA00023180"/>
    </source>
</evidence>
<evidence type="ECO:0000256" key="4">
    <source>
        <dbReference type="ARBA" id="ARBA00022512"/>
    </source>
</evidence>
<comment type="subcellular location">
    <subcellularLocation>
        <location evidence="2">Membrane</location>
        <topology evidence="2">Single-pass type I membrane protein</topology>
    </subcellularLocation>
    <subcellularLocation>
        <location evidence="1">Secreted</location>
        <location evidence="1">Cell wall</location>
    </subcellularLocation>
</comment>
<keyword evidence="10" id="KW-0732">Signal</keyword>
<keyword evidence="14" id="KW-0067">ATP-binding</keyword>
<keyword evidence="25" id="KW-1185">Reference proteome</keyword>
<dbReference type="InterPro" id="IPR001245">
    <property type="entry name" value="Ser-Thr/Tyr_kinase_cat_dom"/>
</dbReference>